<dbReference type="Proteomes" id="UP000278327">
    <property type="component" value="Unassembled WGS sequence"/>
</dbReference>
<proteinExistence type="predicted"/>
<sequence>MIGDLMGEFPDEIERGKLINSGYEPRVLDELIYENMEDFGAVCIEGPKYCGKTWTARSLSNSEICLLDTEGAFQNQELARLSPHQALQGSHPRLIDEWQEVPSLWDAVRNAVDRSGKQDTFILTGSAVPRKAKPHHSGVGRIEKIRMRPMTLFEAGKSSGAVSLQALFDGQKPDGSPLAVTLENLCDFVIRGGWPAVQNMELRRASRLARSYVRQVSEDDLSRVDDVARDPQKISRLLHSLARNAEQSTTTKTMIRDMTANASNEALSKETVDDYLQALRRIFVIEEIPGWSPNLRSSIRINKRPKYHYVDPSLPAAILGATPQKLLGDLNAFGFLFECLCLRDLLVYAEVAEAQVRYYRDNTDLEVDAIIESYDGKWAALEIKLGHSQADLAANNLLRLKTKMEAAGTESPAFLAVVEGLGQSAYVRDDGVYVIPITCLAP</sequence>
<dbReference type="Pfam" id="PF13173">
    <property type="entry name" value="AAA_14"/>
    <property type="match status" value="1"/>
</dbReference>
<evidence type="ECO:0000259" key="2">
    <source>
        <dbReference type="Pfam" id="PF13635"/>
    </source>
</evidence>
<keyword evidence="4" id="KW-1185">Reference proteome</keyword>
<gene>
    <name evidence="3" type="ORF">DMP10_02725</name>
</gene>
<dbReference type="InterPro" id="IPR025420">
    <property type="entry name" value="DUF4143"/>
</dbReference>
<dbReference type="AlphaFoldDB" id="A0A3N0AX88"/>
<dbReference type="PANTHER" id="PTHR43566">
    <property type="entry name" value="CONSERVED PROTEIN"/>
    <property type="match status" value="1"/>
</dbReference>
<evidence type="ECO:0000259" key="1">
    <source>
        <dbReference type="Pfam" id="PF13173"/>
    </source>
</evidence>
<feature type="domain" description="DUF4143" evidence="2">
    <location>
        <begin position="218"/>
        <end position="385"/>
    </location>
</feature>
<evidence type="ECO:0000313" key="4">
    <source>
        <dbReference type="Proteomes" id="UP000278327"/>
    </source>
</evidence>
<dbReference type="InterPro" id="IPR041682">
    <property type="entry name" value="AAA_14"/>
</dbReference>
<dbReference type="PANTHER" id="PTHR43566:SF1">
    <property type="entry name" value="AAA+ ATPASE DOMAIN-CONTAINING PROTEIN"/>
    <property type="match status" value="1"/>
</dbReference>
<name>A0A3N0AX88_9ACTN</name>
<reference evidence="3 4" key="1">
    <citation type="journal article" date="2019" name="Microbiol. Resour. Announc.">
        <title>Draft Genome Sequences of Type Strains of Gordonibacter faecihominis, Paraeggerthella hongkongensis, Parvibacter caecicola,Slackia equolifaciens, Slackia faecicanis, and Slackia isoflavoniconvertens.</title>
        <authorList>
            <person name="Danylec N."/>
            <person name="Stoll D.A."/>
            <person name="Dotsch A."/>
            <person name="Huch M."/>
        </authorList>
    </citation>
    <scope>NUCLEOTIDE SEQUENCE [LARGE SCALE GENOMIC DNA]</scope>
    <source>
        <strain evidence="3 4">DSM 18785</strain>
    </source>
</reference>
<dbReference type="EMBL" id="QICA01000003">
    <property type="protein sequence ID" value="RNL39318.1"/>
    <property type="molecule type" value="Genomic_DNA"/>
</dbReference>
<dbReference type="Pfam" id="PF13635">
    <property type="entry name" value="DUF4143"/>
    <property type="match status" value="1"/>
</dbReference>
<dbReference type="RefSeq" id="WP_117283627.1">
    <property type="nucleotide sequence ID" value="NZ_QICA01000003.1"/>
</dbReference>
<accession>A0A3N0AX88</accession>
<organism evidence="3 4">
    <name type="scientific">Adlercreutzia equolifaciens subsp. celatus DSM 18785</name>
    <dbReference type="NCBI Taxonomy" id="1121021"/>
    <lineage>
        <taxon>Bacteria</taxon>
        <taxon>Bacillati</taxon>
        <taxon>Actinomycetota</taxon>
        <taxon>Coriobacteriia</taxon>
        <taxon>Eggerthellales</taxon>
        <taxon>Eggerthellaceae</taxon>
        <taxon>Adlercreutzia</taxon>
    </lineage>
</organism>
<protein>
    <submittedName>
        <fullName evidence="3">ATPase</fullName>
    </submittedName>
</protein>
<evidence type="ECO:0000313" key="3">
    <source>
        <dbReference type="EMBL" id="RNL39318.1"/>
    </source>
</evidence>
<feature type="domain" description="AAA" evidence="1">
    <location>
        <begin position="41"/>
        <end position="154"/>
    </location>
</feature>
<comment type="caution">
    <text evidence="3">The sequence shown here is derived from an EMBL/GenBank/DDBJ whole genome shotgun (WGS) entry which is preliminary data.</text>
</comment>